<reference evidence="6" key="3">
    <citation type="submission" date="2022-10" db="EMBL/GenBank/DDBJ databases">
        <title>Human gut microbiome strain richness.</title>
        <authorList>
            <person name="Chen-Liaw A."/>
        </authorList>
    </citation>
    <scope>NUCLEOTIDE SEQUENCE</scope>
    <source>
        <strain evidence="6">1001283st1_A3_1001283B150304_161114</strain>
    </source>
</reference>
<accession>A0A1H5TKR2</accession>
<keyword evidence="1" id="KW-0328">Glycosyltransferase</keyword>
<dbReference type="HOGENOM" id="CLU_025996_25_0_10"/>
<evidence type="ECO:0000313" key="10">
    <source>
        <dbReference type="Proteomes" id="UP000440614"/>
    </source>
</evidence>
<dbReference type="EMBL" id="WCRY01000010">
    <property type="protein sequence ID" value="KAB4482113.1"/>
    <property type="molecule type" value="Genomic_DNA"/>
</dbReference>
<dbReference type="CDD" id="cd00761">
    <property type="entry name" value="Glyco_tranf_GTA_type"/>
    <property type="match status" value="1"/>
</dbReference>
<dbReference type="EMBL" id="WCSY01000007">
    <property type="protein sequence ID" value="KAB4313985.1"/>
    <property type="molecule type" value="Genomic_DNA"/>
</dbReference>
<reference evidence="9 10" key="2">
    <citation type="journal article" date="2019" name="Nat. Med.">
        <title>A library of human gut bacterial isolates paired with longitudinal multiomics data enables mechanistic microbiome research.</title>
        <authorList>
            <person name="Poyet M."/>
            <person name="Groussin M."/>
            <person name="Gibbons S.M."/>
            <person name="Avila-Pacheco J."/>
            <person name="Jiang X."/>
            <person name="Kearney S.M."/>
            <person name="Perrotta A.R."/>
            <person name="Berdy B."/>
            <person name="Zhao S."/>
            <person name="Lieberman T.D."/>
            <person name="Swanson P.K."/>
            <person name="Smith M."/>
            <person name="Roesemann S."/>
            <person name="Alexander J.E."/>
            <person name="Rich S.A."/>
            <person name="Livny J."/>
            <person name="Vlamakis H."/>
            <person name="Clish C."/>
            <person name="Bullock K."/>
            <person name="Deik A."/>
            <person name="Scott J."/>
            <person name="Pierce K.A."/>
            <person name="Xavier R.J."/>
            <person name="Alm E.J."/>
        </authorList>
    </citation>
    <scope>NUCLEOTIDE SEQUENCE [LARGE SCALE GENOMIC DNA]</scope>
    <source>
        <strain evidence="5 9">BIOML-A162</strain>
        <strain evidence="4 10">BIOML-A188</strain>
    </source>
</reference>
<keyword evidence="2 7" id="KW-0808">Transferase</keyword>
<evidence type="ECO:0000313" key="7">
    <source>
        <dbReference type="EMBL" id="RHD88140.1"/>
    </source>
</evidence>
<dbReference type="Proteomes" id="UP000436858">
    <property type="component" value="Unassembled WGS sequence"/>
</dbReference>
<dbReference type="PANTHER" id="PTHR22916:SF51">
    <property type="entry name" value="GLYCOSYLTRANSFERASE EPSH-RELATED"/>
    <property type="match status" value="1"/>
</dbReference>
<evidence type="ECO:0000313" key="9">
    <source>
        <dbReference type="Proteomes" id="UP000436858"/>
    </source>
</evidence>
<dbReference type="Proteomes" id="UP000284785">
    <property type="component" value="Unassembled WGS sequence"/>
</dbReference>
<dbReference type="EMBL" id="JAQNVG010000006">
    <property type="protein sequence ID" value="MDC2235218.1"/>
    <property type="molecule type" value="Genomic_DNA"/>
</dbReference>
<proteinExistence type="predicted"/>
<evidence type="ECO:0000313" key="6">
    <source>
        <dbReference type="EMBL" id="MDC2235218.1"/>
    </source>
</evidence>
<dbReference type="OMA" id="ILWTINL"/>
<comment type="caution">
    <text evidence="7">The sequence shown here is derived from an EMBL/GenBank/DDBJ whole genome shotgun (WGS) entry which is preliminary data.</text>
</comment>
<reference evidence="7 8" key="1">
    <citation type="submission" date="2018-08" db="EMBL/GenBank/DDBJ databases">
        <title>A genome reference for cultivated species of the human gut microbiota.</title>
        <authorList>
            <person name="Zou Y."/>
            <person name="Xue W."/>
            <person name="Luo G."/>
        </authorList>
    </citation>
    <scope>NUCLEOTIDE SEQUENCE [LARGE SCALE GENOMIC DNA]</scope>
    <source>
        <strain evidence="7 8">AM30-26</strain>
    </source>
</reference>
<dbReference type="Proteomes" id="UP001217776">
    <property type="component" value="Unassembled WGS sequence"/>
</dbReference>
<accession>C6IJ42</accession>
<dbReference type="PANTHER" id="PTHR22916">
    <property type="entry name" value="GLYCOSYLTRANSFERASE"/>
    <property type="match status" value="1"/>
</dbReference>
<evidence type="ECO:0000313" key="8">
    <source>
        <dbReference type="Proteomes" id="UP000284785"/>
    </source>
</evidence>
<dbReference type="SUPFAM" id="SSF53448">
    <property type="entry name" value="Nucleotide-diphospho-sugar transferases"/>
    <property type="match status" value="1"/>
</dbReference>
<organism evidence="7 8">
    <name type="scientific">Bacteroides thetaiotaomicron</name>
    <dbReference type="NCBI Taxonomy" id="818"/>
    <lineage>
        <taxon>Bacteria</taxon>
        <taxon>Pseudomonadati</taxon>
        <taxon>Bacteroidota</taxon>
        <taxon>Bacteroidia</taxon>
        <taxon>Bacteroidales</taxon>
        <taxon>Bacteroidaceae</taxon>
        <taxon>Bacteroides</taxon>
    </lineage>
</organism>
<evidence type="ECO:0000259" key="3">
    <source>
        <dbReference type="Pfam" id="PF00535"/>
    </source>
</evidence>
<evidence type="ECO:0000256" key="1">
    <source>
        <dbReference type="ARBA" id="ARBA00022676"/>
    </source>
</evidence>
<name>C6IJ42_BACT4</name>
<dbReference type="DNASU" id="1075336"/>
<dbReference type="EMBL" id="QSJP01000009">
    <property type="protein sequence ID" value="RHD88140.1"/>
    <property type="molecule type" value="Genomic_DNA"/>
</dbReference>
<dbReference type="Proteomes" id="UP000440614">
    <property type="component" value="Unassembled WGS sequence"/>
</dbReference>
<dbReference type="AlphaFoldDB" id="C6IJ42"/>
<dbReference type="Gene3D" id="3.90.550.10">
    <property type="entry name" value="Spore Coat Polysaccharide Biosynthesis Protein SpsA, Chain A"/>
    <property type="match status" value="1"/>
</dbReference>
<gene>
    <name evidence="7" type="ORF">DW780_11985</name>
    <name evidence="5" type="ORF">GAN91_11565</name>
    <name evidence="4" type="ORF">GAO51_08445</name>
    <name evidence="6" type="ORF">PO127_05570</name>
</gene>
<evidence type="ECO:0000313" key="5">
    <source>
        <dbReference type="EMBL" id="KAB4482113.1"/>
    </source>
</evidence>
<dbReference type="RefSeq" id="WP_008765275.1">
    <property type="nucleotide sequence ID" value="NZ_BAABXH010000001.1"/>
</dbReference>
<dbReference type="GO" id="GO:0016758">
    <property type="term" value="F:hexosyltransferase activity"/>
    <property type="evidence" value="ECO:0007669"/>
    <property type="project" value="UniProtKB-ARBA"/>
</dbReference>
<feature type="domain" description="Glycosyltransferase 2-like" evidence="3">
    <location>
        <begin position="9"/>
        <end position="150"/>
    </location>
</feature>
<evidence type="ECO:0000313" key="4">
    <source>
        <dbReference type="EMBL" id="KAB4313985.1"/>
    </source>
</evidence>
<dbReference type="InterPro" id="IPR001173">
    <property type="entry name" value="Glyco_trans_2-like"/>
</dbReference>
<protein>
    <submittedName>
        <fullName evidence="7">Glycosyltransferase family 2 protein</fullName>
    </submittedName>
</protein>
<sequence>MNIGNITISVIIPVYNASVTLPHCLESLHKQTYRNLELLFVDDCSTDESLYILTSYAEQFAEIDFTIRILQHERNRGVAAARNTALKCATGDYIYYVDADDSIEPHTLECLVNEINHKGLDIVGHEWYLTFNSNARYMKQPAYTTSVEALRKMMGGVMRWNLWLFLVRRSLYVENDIRFTEGLNMGEDMMVMMKLFICAGKVGIVHRPFYHYRQSNPESLTKIYSQEHIIQVANNVYEVEKYVNASAYADSLIEFIPFLKLNIKLPLLITDDKSHYEQWLECFPEANCYVMNNKLLPLRTRIIQWMAVKRYFILLRLYYRTVFKLVYGIIYK</sequence>
<evidence type="ECO:0000256" key="2">
    <source>
        <dbReference type="ARBA" id="ARBA00022679"/>
    </source>
</evidence>
<dbReference type="InterPro" id="IPR029044">
    <property type="entry name" value="Nucleotide-diphossugar_trans"/>
</dbReference>
<dbReference type="GeneID" id="60924050"/>
<dbReference type="Pfam" id="PF00535">
    <property type="entry name" value="Glycos_transf_2"/>
    <property type="match status" value="1"/>
</dbReference>